<accession>A0A0E9SH36</accession>
<name>A0A0E9SH36_ANGAN</name>
<evidence type="ECO:0000313" key="1">
    <source>
        <dbReference type="EMBL" id="JAH40572.1"/>
    </source>
</evidence>
<proteinExistence type="predicted"/>
<sequence>MSGVQPISLITLCSSHPLD</sequence>
<protein>
    <submittedName>
        <fullName evidence="1">Uncharacterized protein</fullName>
    </submittedName>
</protein>
<dbReference type="AlphaFoldDB" id="A0A0E9SH36"/>
<organism evidence="1">
    <name type="scientific">Anguilla anguilla</name>
    <name type="common">European freshwater eel</name>
    <name type="synonym">Muraena anguilla</name>
    <dbReference type="NCBI Taxonomy" id="7936"/>
    <lineage>
        <taxon>Eukaryota</taxon>
        <taxon>Metazoa</taxon>
        <taxon>Chordata</taxon>
        <taxon>Craniata</taxon>
        <taxon>Vertebrata</taxon>
        <taxon>Euteleostomi</taxon>
        <taxon>Actinopterygii</taxon>
        <taxon>Neopterygii</taxon>
        <taxon>Teleostei</taxon>
        <taxon>Anguilliformes</taxon>
        <taxon>Anguillidae</taxon>
        <taxon>Anguilla</taxon>
    </lineage>
</organism>
<reference evidence="1" key="1">
    <citation type="submission" date="2014-11" db="EMBL/GenBank/DDBJ databases">
        <authorList>
            <person name="Amaro Gonzalez C."/>
        </authorList>
    </citation>
    <scope>NUCLEOTIDE SEQUENCE</scope>
</reference>
<dbReference type="EMBL" id="GBXM01068005">
    <property type="protein sequence ID" value="JAH40572.1"/>
    <property type="molecule type" value="Transcribed_RNA"/>
</dbReference>
<reference evidence="1" key="2">
    <citation type="journal article" date="2015" name="Fish Shellfish Immunol.">
        <title>Early steps in the European eel (Anguilla anguilla)-Vibrio vulnificus interaction in the gills: Role of the RtxA13 toxin.</title>
        <authorList>
            <person name="Callol A."/>
            <person name="Pajuelo D."/>
            <person name="Ebbesson L."/>
            <person name="Teles M."/>
            <person name="MacKenzie S."/>
            <person name="Amaro C."/>
        </authorList>
    </citation>
    <scope>NUCLEOTIDE SEQUENCE</scope>
</reference>